<dbReference type="PANTHER" id="PTHR31286:SF167">
    <property type="entry name" value="OS09G0268800 PROTEIN"/>
    <property type="match status" value="1"/>
</dbReference>
<organism evidence="5 6">
    <name type="scientific">Acer yangbiense</name>
    <dbReference type="NCBI Taxonomy" id="1000413"/>
    <lineage>
        <taxon>Eukaryota</taxon>
        <taxon>Viridiplantae</taxon>
        <taxon>Streptophyta</taxon>
        <taxon>Embryophyta</taxon>
        <taxon>Tracheophyta</taxon>
        <taxon>Spermatophyta</taxon>
        <taxon>Magnoliopsida</taxon>
        <taxon>eudicotyledons</taxon>
        <taxon>Gunneridae</taxon>
        <taxon>Pentapetalae</taxon>
        <taxon>rosids</taxon>
        <taxon>malvids</taxon>
        <taxon>Sapindales</taxon>
        <taxon>Sapindaceae</taxon>
        <taxon>Hippocastanoideae</taxon>
        <taxon>Acereae</taxon>
        <taxon>Acer</taxon>
    </lineage>
</organism>
<dbReference type="InterPro" id="IPR001878">
    <property type="entry name" value="Znf_CCHC"/>
</dbReference>
<evidence type="ECO:0000313" key="6">
    <source>
        <dbReference type="Proteomes" id="UP000323000"/>
    </source>
</evidence>
<keyword evidence="1" id="KW-0862">Zinc</keyword>
<feature type="domain" description="CCHC-type" evidence="4">
    <location>
        <begin position="210"/>
        <end position="225"/>
    </location>
</feature>
<feature type="compositionally biased region" description="Basic and acidic residues" evidence="2">
    <location>
        <begin position="231"/>
        <end position="257"/>
    </location>
</feature>
<evidence type="ECO:0000256" key="3">
    <source>
        <dbReference type="SAM" id="Phobius"/>
    </source>
</evidence>
<evidence type="ECO:0000259" key="4">
    <source>
        <dbReference type="PROSITE" id="PS50158"/>
    </source>
</evidence>
<dbReference type="EMBL" id="VAHF01000007">
    <property type="protein sequence ID" value="TXG58254.1"/>
    <property type="molecule type" value="Genomic_DNA"/>
</dbReference>
<feature type="transmembrane region" description="Helical" evidence="3">
    <location>
        <begin position="373"/>
        <end position="395"/>
    </location>
</feature>
<dbReference type="PANTHER" id="PTHR31286">
    <property type="entry name" value="GLYCINE-RICH CELL WALL STRUCTURAL PROTEIN 1.8-LIKE"/>
    <property type="match status" value="1"/>
</dbReference>
<dbReference type="Pfam" id="PF14111">
    <property type="entry name" value="DUF4283"/>
    <property type="match status" value="1"/>
</dbReference>
<gene>
    <name evidence="5" type="ORF">EZV62_016083</name>
</gene>
<protein>
    <recommendedName>
        <fullName evidence="4">CCHC-type domain-containing protein</fullName>
    </recommendedName>
</protein>
<comment type="caution">
    <text evidence="5">The sequence shown here is derived from an EMBL/GenBank/DDBJ whole genome shotgun (WGS) entry which is preliminary data.</text>
</comment>
<keyword evidence="3" id="KW-0472">Membrane</keyword>
<keyword evidence="3" id="KW-0812">Transmembrane</keyword>
<evidence type="ECO:0000256" key="2">
    <source>
        <dbReference type="SAM" id="MobiDB-lite"/>
    </source>
</evidence>
<accession>A0A5C7HN74</accession>
<dbReference type="GO" id="GO:0003676">
    <property type="term" value="F:nucleic acid binding"/>
    <property type="evidence" value="ECO:0007669"/>
    <property type="project" value="InterPro"/>
</dbReference>
<keyword evidence="1" id="KW-0479">Metal-binding</keyword>
<sequence length="402" mass="45231">MNTNEIASLCASLSLKERDGPVRTLQVDLKDAGLRLLATSLVGKVLSLRSVNRDGFRAVMRKIWHTREDVEIEPIKENIFAFHFQNPKDKRKIISGGPWSFNDALIVLEEPEGKGDVQRMQFKKVEFWVQIHNTPMLCMTKEIRRFLGSIIDEVVDVDGGDTGSYLVKFLRVHVILEIDKPLRRCLGVDILGDGVETIMLLKYERLPDFCFRCSFLGHTVKDCPEKALGDRKERAGWDGDDRRGSRSSVPRKEDEVSYGKNSNLEKSSKGKGMLIDSEFERSADSREVIGNHRIPDIQELNVMRKCSILASPLINKGQSGKEVCNLLRDQNGLNGGYEPCAIQKDWASPCGGASLVDQIVVGERKTEEIKTQLLRMIDVGLLVGVVIFISMRVGWKRRSATS</sequence>
<proteinExistence type="predicted"/>
<feature type="region of interest" description="Disordered" evidence="2">
    <location>
        <begin position="231"/>
        <end position="269"/>
    </location>
</feature>
<dbReference type="InterPro" id="IPR025836">
    <property type="entry name" value="Zn_knuckle_CX2CX4HX4C"/>
</dbReference>
<dbReference type="PROSITE" id="PS50158">
    <property type="entry name" value="ZF_CCHC"/>
    <property type="match status" value="1"/>
</dbReference>
<keyword evidence="6" id="KW-1185">Reference proteome</keyword>
<dbReference type="InterPro" id="IPR040256">
    <property type="entry name" value="At4g02000-like"/>
</dbReference>
<dbReference type="OrthoDB" id="2219495at2759"/>
<evidence type="ECO:0000256" key="1">
    <source>
        <dbReference type="PROSITE-ProRule" id="PRU00047"/>
    </source>
</evidence>
<dbReference type="InterPro" id="IPR025558">
    <property type="entry name" value="DUF4283"/>
</dbReference>
<dbReference type="Pfam" id="PF14392">
    <property type="entry name" value="zf-CCHC_4"/>
    <property type="match status" value="1"/>
</dbReference>
<dbReference type="Proteomes" id="UP000323000">
    <property type="component" value="Chromosome 7"/>
</dbReference>
<keyword evidence="1" id="KW-0863">Zinc-finger</keyword>
<reference evidence="6" key="1">
    <citation type="journal article" date="2019" name="Gigascience">
        <title>De novo genome assembly of the endangered Acer yangbiense, a plant species with extremely small populations endemic to Yunnan Province, China.</title>
        <authorList>
            <person name="Yang J."/>
            <person name="Wariss H.M."/>
            <person name="Tao L."/>
            <person name="Zhang R."/>
            <person name="Yun Q."/>
            <person name="Hollingsworth P."/>
            <person name="Dao Z."/>
            <person name="Luo G."/>
            <person name="Guo H."/>
            <person name="Ma Y."/>
            <person name="Sun W."/>
        </authorList>
    </citation>
    <scope>NUCLEOTIDE SEQUENCE [LARGE SCALE GENOMIC DNA]</scope>
    <source>
        <strain evidence="6">cv. Malutang</strain>
    </source>
</reference>
<evidence type="ECO:0000313" key="5">
    <source>
        <dbReference type="EMBL" id="TXG58254.1"/>
    </source>
</evidence>
<dbReference type="GO" id="GO:0008270">
    <property type="term" value="F:zinc ion binding"/>
    <property type="evidence" value="ECO:0007669"/>
    <property type="project" value="UniProtKB-KW"/>
</dbReference>
<keyword evidence="3" id="KW-1133">Transmembrane helix</keyword>
<name>A0A5C7HN74_9ROSI</name>
<dbReference type="AlphaFoldDB" id="A0A5C7HN74"/>